<dbReference type="PROSITE" id="PS50004">
    <property type="entry name" value="C2"/>
    <property type="match status" value="1"/>
</dbReference>
<feature type="compositionally biased region" description="Low complexity" evidence="1">
    <location>
        <begin position="222"/>
        <end position="231"/>
    </location>
</feature>
<name>A0A4P9ZSW4_9FUNG</name>
<dbReference type="EMBL" id="ML002681">
    <property type="protein sequence ID" value="RKP36288.1"/>
    <property type="molecule type" value="Genomic_DNA"/>
</dbReference>
<feature type="compositionally biased region" description="Low complexity" evidence="1">
    <location>
        <begin position="246"/>
        <end position="257"/>
    </location>
</feature>
<dbReference type="Pfam" id="PF00168">
    <property type="entry name" value="C2"/>
    <property type="match status" value="1"/>
</dbReference>
<feature type="compositionally biased region" description="Polar residues" evidence="1">
    <location>
        <begin position="204"/>
        <end position="215"/>
    </location>
</feature>
<dbReference type="InterPro" id="IPR000008">
    <property type="entry name" value="C2_dom"/>
</dbReference>
<dbReference type="InterPro" id="IPR035892">
    <property type="entry name" value="C2_domain_sf"/>
</dbReference>
<dbReference type="STRING" id="215637.A0A4P9ZSW4"/>
<dbReference type="CDD" id="cd00030">
    <property type="entry name" value="C2"/>
    <property type="match status" value="1"/>
</dbReference>
<sequence length="467" mass="50840">MFFGRRPVIRIKIYRARNLVPKDRDGLANPFVIVTAGNNRESTGSKRDTLNPRWDHSMELKIDPEHPPSHIVLRVYHQEMLIAREEMGMARIPMSMLFTGINQPKMYASGEMYSAWFPLFPIDNNATSHNSAGPNEGDILVNFGWYFGAYDFQDPEFVESWQMMIRNLGDMSQPGYGMEECFGVKGYGGGGGHFRREQSVPYASASQYTHHQPQPSYHHRQQSQYNQYQQSAYPENRPGTAGPGLAGAADDMGPAGASTYPDDSRRYQHHSYARQSPPPYGSSGNPSSQYFGGPADSMYGGGPGMSGGIRPSPPPPHARMGPQMASQHPAYGYGGYGGMGMGMGMGMGGGGMDMGDMGMGPHPLYGGGHPSMGPGFPPTPTSPYGMGMMPPHGGNPMGPFSDPLGRPYPPAHQPFGPVPPYMNPMVIGGCLIVPPITIAAYLWYPMALLLSNLRPKFLRFGSIGRMG</sequence>
<evidence type="ECO:0000256" key="1">
    <source>
        <dbReference type="SAM" id="MobiDB-lite"/>
    </source>
</evidence>
<feature type="domain" description="C2" evidence="3">
    <location>
        <begin position="1"/>
        <end position="107"/>
    </location>
</feature>
<organism evidence="4 5">
    <name type="scientific">Dimargaris cristalligena</name>
    <dbReference type="NCBI Taxonomy" id="215637"/>
    <lineage>
        <taxon>Eukaryota</taxon>
        <taxon>Fungi</taxon>
        <taxon>Fungi incertae sedis</taxon>
        <taxon>Zoopagomycota</taxon>
        <taxon>Kickxellomycotina</taxon>
        <taxon>Dimargaritomycetes</taxon>
        <taxon>Dimargaritales</taxon>
        <taxon>Dimargaritaceae</taxon>
        <taxon>Dimargaris</taxon>
    </lineage>
</organism>
<dbReference type="AlphaFoldDB" id="A0A4P9ZSW4"/>
<keyword evidence="2" id="KW-0812">Transmembrane</keyword>
<dbReference type="Gene3D" id="2.60.40.150">
    <property type="entry name" value="C2 domain"/>
    <property type="match status" value="1"/>
</dbReference>
<dbReference type="SUPFAM" id="SSF49562">
    <property type="entry name" value="C2 domain (Calcium/lipid-binding domain, CaLB)"/>
    <property type="match status" value="1"/>
</dbReference>
<reference evidence="5" key="1">
    <citation type="journal article" date="2018" name="Nat. Microbiol.">
        <title>Leveraging single-cell genomics to expand the fungal tree of life.</title>
        <authorList>
            <person name="Ahrendt S.R."/>
            <person name="Quandt C.A."/>
            <person name="Ciobanu D."/>
            <person name="Clum A."/>
            <person name="Salamov A."/>
            <person name="Andreopoulos B."/>
            <person name="Cheng J.F."/>
            <person name="Woyke T."/>
            <person name="Pelin A."/>
            <person name="Henrissat B."/>
            <person name="Reynolds N.K."/>
            <person name="Benny G.L."/>
            <person name="Smith M.E."/>
            <person name="James T.Y."/>
            <person name="Grigoriev I.V."/>
        </authorList>
    </citation>
    <scope>NUCLEOTIDE SEQUENCE [LARGE SCALE GENOMIC DNA]</scope>
    <source>
        <strain evidence="5">RSA 468</strain>
    </source>
</reference>
<dbReference type="SMART" id="SM00239">
    <property type="entry name" value="C2"/>
    <property type="match status" value="1"/>
</dbReference>
<proteinExistence type="predicted"/>
<evidence type="ECO:0000259" key="3">
    <source>
        <dbReference type="PROSITE" id="PS50004"/>
    </source>
</evidence>
<protein>
    <recommendedName>
        <fullName evidence="3">C2 domain-containing protein</fullName>
    </recommendedName>
</protein>
<evidence type="ECO:0000313" key="5">
    <source>
        <dbReference type="Proteomes" id="UP000268162"/>
    </source>
</evidence>
<dbReference type="Proteomes" id="UP000268162">
    <property type="component" value="Unassembled WGS sequence"/>
</dbReference>
<feature type="transmembrane region" description="Helical" evidence="2">
    <location>
        <begin position="421"/>
        <end position="444"/>
    </location>
</feature>
<feature type="region of interest" description="Disordered" evidence="1">
    <location>
        <begin position="202"/>
        <end position="324"/>
    </location>
</feature>
<evidence type="ECO:0000313" key="4">
    <source>
        <dbReference type="EMBL" id="RKP36288.1"/>
    </source>
</evidence>
<keyword evidence="2" id="KW-0472">Membrane</keyword>
<keyword evidence="5" id="KW-1185">Reference proteome</keyword>
<accession>A0A4P9ZSW4</accession>
<gene>
    <name evidence="4" type="ORF">BJ085DRAFT_31145</name>
</gene>
<evidence type="ECO:0000256" key="2">
    <source>
        <dbReference type="SAM" id="Phobius"/>
    </source>
</evidence>
<feature type="compositionally biased region" description="Low complexity" evidence="1">
    <location>
        <begin position="281"/>
        <end position="290"/>
    </location>
</feature>
<keyword evidence="2" id="KW-1133">Transmembrane helix</keyword>